<accession>A0ABT9MDZ2</accession>
<dbReference type="PRINTS" id="PR00344">
    <property type="entry name" value="BCTRLSENSOR"/>
</dbReference>
<comment type="catalytic activity">
    <reaction evidence="1">
        <text>ATP + protein L-histidine = ADP + protein N-phospho-L-histidine.</text>
        <dbReference type="EC" id="2.7.13.3"/>
    </reaction>
</comment>
<dbReference type="Pfam" id="PF02518">
    <property type="entry name" value="HATPase_c"/>
    <property type="match status" value="1"/>
</dbReference>
<dbReference type="EC" id="2.7.13.3" evidence="2"/>
<dbReference type="InterPro" id="IPR036097">
    <property type="entry name" value="HisK_dim/P_sf"/>
</dbReference>
<dbReference type="Pfam" id="PF08448">
    <property type="entry name" value="PAS_4"/>
    <property type="match status" value="1"/>
</dbReference>
<evidence type="ECO:0000256" key="4">
    <source>
        <dbReference type="ARBA" id="ARBA00022679"/>
    </source>
</evidence>
<keyword evidence="4" id="KW-0808">Transferase</keyword>
<protein>
    <recommendedName>
        <fullName evidence="2">histidine kinase</fullName>
        <ecNumber evidence="2">2.7.13.3</ecNumber>
    </recommendedName>
</protein>
<dbReference type="SUPFAM" id="SSF47384">
    <property type="entry name" value="Homodimeric domain of signal transducing histidine kinase"/>
    <property type="match status" value="1"/>
</dbReference>
<keyword evidence="5" id="KW-0547">Nucleotide-binding</keyword>
<feature type="domain" description="PAS" evidence="10">
    <location>
        <begin position="252"/>
        <end position="288"/>
    </location>
</feature>
<feature type="domain" description="Histidine kinase" evidence="9">
    <location>
        <begin position="404"/>
        <end position="621"/>
    </location>
</feature>
<keyword evidence="7" id="KW-0067">ATP-binding</keyword>
<dbReference type="GO" id="GO:0016301">
    <property type="term" value="F:kinase activity"/>
    <property type="evidence" value="ECO:0007669"/>
    <property type="project" value="UniProtKB-KW"/>
</dbReference>
<organism evidence="11 12">
    <name type="scientific">Deinococcus enclensis</name>
    <dbReference type="NCBI Taxonomy" id="1049582"/>
    <lineage>
        <taxon>Bacteria</taxon>
        <taxon>Thermotogati</taxon>
        <taxon>Deinococcota</taxon>
        <taxon>Deinococci</taxon>
        <taxon>Deinococcales</taxon>
        <taxon>Deinococcaceae</taxon>
        <taxon>Deinococcus</taxon>
    </lineage>
</organism>
<evidence type="ECO:0000259" key="9">
    <source>
        <dbReference type="PROSITE" id="PS50109"/>
    </source>
</evidence>
<evidence type="ECO:0000313" key="11">
    <source>
        <dbReference type="EMBL" id="MDP9764785.1"/>
    </source>
</evidence>
<dbReference type="SUPFAM" id="SSF55874">
    <property type="entry name" value="ATPase domain of HSP90 chaperone/DNA topoisomerase II/histidine kinase"/>
    <property type="match status" value="1"/>
</dbReference>
<gene>
    <name evidence="11" type="ORF">QO006_002232</name>
</gene>
<evidence type="ECO:0000256" key="3">
    <source>
        <dbReference type="ARBA" id="ARBA00022553"/>
    </source>
</evidence>
<dbReference type="InterPro" id="IPR035965">
    <property type="entry name" value="PAS-like_dom_sf"/>
</dbReference>
<dbReference type="SMART" id="SM00091">
    <property type="entry name" value="PAS"/>
    <property type="match status" value="1"/>
</dbReference>
<dbReference type="SMART" id="SM00387">
    <property type="entry name" value="HATPase_c"/>
    <property type="match status" value="1"/>
</dbReference>
<dbReference type="InterPro" id="IPR013656">
    <property type="entry name" value="PAS_4"/>
</dbReference>
<dbReference type="InterPro" id="IPR004358">
    <property type="entry name" value="Sig_transdc_His_kin-like_C"/>
</dbReference>
<evidence type="ECO:0000313" key="12">
    <source>
        <dbReference type="Proteomes" id="UP001232163"/>
    </source>
</evidence>
<evidence type="ECO:0000256" key="6">
    <source>
        <dbReference type="ARBA" id="ARBA00022777"/>
    </source>
</evidence>
<sequence>MRLRRALPWTLAWLLLAALGAAALILDRRQTLQAAFDLDTRILHRVLSQRMEQQEAVLNAVTALAAQGVTDATLAGYVQALTRPYPQITGVQLCPAGGTGACRTLLAPPAGLPDLPDPPGGGPRLLWPPAGPQYALTREGVRVWVDAGRLLPARDRPATPIRVTLDRPAAAGGARLVTFGAPPGPAALALRAAKTLGTALQPFPIRFERTYGAGALPWAALLVWWTLTGLLLAALARLWSARREAARALDDERARAQGIVQASTDGIVLTDPDGRVVHANPAAHGILGSLALGEHLPGRAAFQATLSQAPLDTGAFWQATEACALPAGTALHRDGHAVLVEGSLAPLRGPHGRLLGRVLTVREVGPLQQRMLAQLDEGERRVREHETMLAHAGRLSTLGEMSAGLAHELNQPLTALLSYGQAARRLLDDEDPDLPRAGQALDGMLAQARRAADIIARLRTLVRREPVRRQRVDLPQAVQNVLTLCRADLTALDVTVRATLPPGAAVHADPVQVEQIVLNLIRNALDAMHATPPGERRLTLTLRPQGPDWQLTVQDTGPGLDDAARAALFQPFQTTKPGGLGLGLTLSQTLAQGLGGHLSGGAPPAGETRGAAFTLTLPAWTAPDPEGAPTP</sequence>
<dbReference type="PROSITE" id="PS50109">
    <property type="entry name" value="HIS_KIN"/>
    <property type="match status" value="1"/>
</dbReference>
<evidence type="ECO:0000256" key="7">
    <source>
        <dbReference type="ARBA" id="ARBA00022840"/>
    </source>
</evidence>
<proteinExistence type="predicted"/>
<evidence type="ECO:0000256" key="8">
    <source>
        <dbReference type="ARBA" id="ARBA00023012"/>
    </source>
</evidence>
<dbReference type="InterPro" id="IPR003661">
    <property type="entry name" value="HisK_dim/P_dom"/>
</dbReference>
<dbReference type="InterPro" id="IPR036890">
    <property type="entry name" value="HATPase_C_sf"/>
</dbReference>
<dbReference type="SUPFAM" id="SSF55785">
    <property type="entry name" value="PYP-like sensor domain (PAS domain)"/>
    <property type="match status" value="1"/>
</dbReference>
<dbReference type="Proteomes" id="UP001232163">
    <property type="component" value="Unassembled WGS sequence"/>
</dbReference>
<dbReference type="Gene3D" id="3.30.450.20">
    <property type="entry name" value="PAS domain"/>
    <property type="match status" value="1"/>
</dbReference>
<dbReference type="Gene3D" id="1.10.287.130">
    <property type="match status" value="1"/>
</dbReference>
<evidence type="ECO:0000256" key="2">
    <source>
        <dbReference type="ARBA" id="ARBA00012438"/>
    </source>
</evidence>
<dbReference type="Gene3D" id="3.30.565.10">
    <property type="entry name" value="Histidine kinase-like ATPase, C-terminal domain"/>
    <property type="match status" value="1"/>
</dbReference>
<dbReference type="InterPro" id="IPR005467">
    <property type="entry name" value="His_kinase_dom"/>
</dbReference>
<dbReference type="Pfam" id="PF00512">
    <property type="entry name" value="HisKA"/>
    <property type="match status" value="1"/>
</dbReference>
<dbReference type="RefSeq" id="WP_307466322.1">
    <property type="nucleotide sequence ID" value="NZ_JAURUR010000007.1"/>
</dbReference>
<dbReference type="CDD" id="cd00130">
    <property type="entry name" value="PAS"/>
    <property type="match status" value="1"/>
</dbReference>
<keyword evidence="6 11" id="KW-0418">Kinase</keyword>
<name>A0ABT9MDZ2_9DEIO</name>
<dbReference type="InterPro" id="IPR003594">
    <property type="entry name" value="HATPase_dom"/>
</dbReference>
<keyword evidence="8" id="KW-0902">Two-component regulatory system</keyword>
<dbReference type="SMART" id="SM00388">
    <property type="entry name" value="HisKA"/>
    <property type="match status" value="1"/>
</dbReference>
<reference evidence="11 12" key="1">
    <citation type="submission" date="2023-07" db="EMBL/GenBank/DDBJ databases">
        <title>Genomic Encyclopedia of Type Strains, Phase IV (KMG-IV): sequencing the most valuable type-strain genomes for metagenomic binning, comparative biology and taxonomic classification.</title>
        <authorList>
            <person name="Goeker M."/>
        </authorList>
    </citation>
    <scope>NUCLEOTIDE SEQUENCE [LARGE SCALE GENOMIC DNA]</scope>
    <source>
        <strain evidence="11 12">NIO-1023</strain>
    </source>
</reference>
<keyword evidence="3" id="KW-0597">Phosphoprotein</keyword>
<dbReference type="InterPro" id="IPR000014">
    <property type="entry name" value="PAS"/>
</dbReference>
<dbReference type="PANTHER" id="PTHR43065">
    <property type="entry name" value="SENSOR HISTIDINE KINASE"/>
    <property type="match status" value="1"/>
</dbReference>
<evidence type="ECO:0000256" key="1">
    <source>
        <dbReference type="ARBA" id="ARBA00000085"/>
    </source>
</evidence>
<dbReference type="PANTHER" id="PTHR43065:SF10">
    <property type="entry name" value="PEROXIDE STRESS-ACTIVATED HISTIDINE KINASE MAK3"/>
    <property type="match status" value="1"/>
</dbReference>
<dbReference type="CDD" id="cd00082">
    <property type="entry name" value="HisKA"/>
    <property type="match status" value="1"/>
</dbReference>
<evidence type="ECO:0000259" key="10">
    <source>
        <dbReference type="PROSITE" id="PS50112"/>
    </source>
</evidence>
<keyword evidence="12" id="KW-1185">Reference proteome</keyword>
<comment type="caution">
    <text evidence="11">The sequence shown here is derived from an EMBL/GenBank/DDBJ whole genome shotgun (WGS) entry which is preliminary data.</text>
</comment>
<dbReference type="EMBL" id="JAURUR010000007">
    <property type="protein sequence ID" value="MDP9764785.1"/>
    <property type="molecule type" value="Genomic_DNA"/>
</dbReference>
<evidence type="ECO:0000256" key="5">
    <source>
        <dbReference type="ARBA" id="ARBA00022741"/>
    </source>
</evidence>
<dbReference type="PROSITE" id="PS50112">
    <property type="entry name" value="PAS"/>
    <property type="match status" value="1"/>
</dbReference>